<protein>
    <submittedName>
        <fullName evidence="3">GGDEF domain-containing protein</fullName>
    </submittedName>
</protein>
<proteinExistence type="predicted"/>
<name>A0A939BGD2_9CLOT</name>
<dbReference type="InterPro" id="IPR000160">
    <property type="entry name" value="GGDEF_dom"/>
</dbReference>
<gene>
    <name evidence="3" type="ORF">H6A20_04550</name>
</gene>
<feature type="transmembrane region" description="Helical" evidence="1">
    <location>
        <begin position="127"/>
        <end position="156"/>
    </location>
</feature>
<dbReference type="AlphaFoldDB" id="A0A939BGD2"/>
<keyword evidence="1" id="KW-0812">Transmembrane</keyword>
<dbReference type="NCBIfam" id="TIGR00254">
    <property type="entry name" value="GGDEF"/>
    <property type="match status" value="1"/>
</dbReference>
<feature type="transmembrane region" description="Helical" evidence="1">
    <location>
        <begin position="168"/>
        <end position="188"/>
    </location>
</feature>
<accession>A0A939BGD2</accession>
<dbReference type="PANTHER" id="PTHR46663">
    <property type="entry name" value="DIGUANYLATE CYCLASE DGCT-RELATED"/>
    <property type="match status" value="1"/>
</dbReference>
<dbReference type="Gene3D" id="3.30.70.270">
    <property type="match status" value="1"/>
</dbReference>
<evidence type="ECO:0000313" key="4">
    <source>
        <dbReference type="Proteomes" id="UP000705508"/>
    </source>
</evidence>
<dbReference type="SMART" id="SM00267">
    <property type="entry name" value="GGDEF"/>
    <property type="match status" value="1"/>
</dbReference>
<dbReference type="PANTHER" id="PTHR46663:SF2">
    <property type="entry name" value="GGDEF DOMAIN-CONTAINING PROTEIN"/>
    <property type="match status" value="1"/>
</dbReference>
<evidence type="ECO:0000313" key="3">
    <source>
        <dbReference type="EMBL" id="MBM6947935.1"/>
    </source>
</evidence>
<organism evidence="3 4">
    <name type="scientific">Mordavella massiliensis</name>
    <dbReference type="NCBI Taxonomy" id="1871024"/>
    <lineage>
        <taxon>Bacteria</taxon>
        <taxon>Bacillati</taxon>
        <taxon>Bacillota</taxon>
        <taxon>Clostridia</taxon>
        <taxon>Eubacteriales</taxon>
        <taxon>Clostridiaceae</taxon>
        <taxon>Mordavella</taxon>
    </lineage>
</organism>
<dbReference type="InterPro" id="IPR029787">
    <property type="entry name" value="Nucleotide_cyclase"/>
</dbReference>
<dbReference type="Proteomes" id="UP000705508">
    <property type="component" value="Unassembled WGS sequence"/>
</dbReference>
<reference evidence="3" key="1">
    <citation type="submission" date="2020-08" db="EMBL/GenBank/DDBJ databases">
        <authorList>
            <person name="Cejkova D."/>
            <person name="Kubasova T."/>
            <person name="Jahodarova E."/>
            <person name="Rychlik I."/>
        </authorList>
    </citation>
    <scope>NUCLEOTIDE SEQUENCE</scope>
    <source>
        <strain evidence="3">An582</strain>
    </source>
</reference>
<dbReference type="CDD" id="cd01949">
    <property type="entry name" value="GGDEF"/>
    <property type="match status" value="1"/>
</dbReference>
<comment type="caution">
    <text evidence="3">The sequence shown here is derived from an EMBL/GenBank/DDBJ whole genome shotgun (WGS) entry which is preliminary data.</text>
</comment>
<feature type="transmembrane region" description="Helical" evidence="1">
    <location>
        <begin position="95"/>
        <end position="115"/>
    </location>
</feature>
<sequence length="364" mass="41395">MHVFLGYVRTDIEKKRQYFHTAKEEIAGQNLLFLQLASISTVALLLIFFLLTPFIIDDWRMSPQHLLFLPAALFFAVVSSLYARKKTRSYRFVTALCFIFEIVEMIFILLIDIFADAKAPGSFFPPIIIALPALFIFPIHQNYLLFLAFEAAYIALTSSYKVHYIAQYDIFSSIVAFVFSLVIAHTILHLRCTDFDLRLKYQQLSQQDFLSGILNKQTFEEKGRCCMESLTPSSHCALLLLDLDDFKLVNDSLGHYAGDQLLRQIGEFLQHAFRSTDLIGRFGGDEFIVLMKGPMSTAIVEKKASLILQMLRSIQMSGLPKEITCSIGCVVSEDGDTYDELFIKADKALYTAKKNGKNGYHLYS</sequence>
<evidence type="ECO:0000256" key="1">
    <source>
        <dbReference type="SAM" id="Phobius"/>
    </source>
</evidence>
<dbReference type="InterPro" id="IPR052163">
    <property type="entry name" value="DGC-Regulatory_Protein"/>
</dbReference>
<dbReference type="RefSeq" id="WP_204905988.1">
    <property type="nucleotide sequence ID" value="NZ_JACJKS010000005.1"/>
</dbReference>
<reference evidence="3" key="2">
    <citation type="journal article" date="2021" name="Sci. Rep.">
        <title>The distribution of antibiotic resistance genes in chicken gut microbiota commensals.</title>
        <authorList>
            <person name="Juricova H."/>
            <person name="Matiasovicova J."/>
            <person name="Kubasova T."/>
            <person name="Cejkova D."/>
            <person name="Rychlik I."/>
        </authorList>
    </citation>
    <scope>NUCLEOTIDE SEQUENCE</scope>
    <source>
        <strain evidence="3">An582</strain>
    </source>
</reference>
<keyword evidence="1" id="KW-0472">Membrane</keyword>
<dbReference type="PROSITE" id="PS50887">
    <property type="entry name" value="GGDEF"/>
    <property type="match status" value="1"/>
</dbReference>
<feature type="domain" description="GGDEF" evidence="2">
    <location>
        <begin position="234"/>
        <end position="364"/>
    </location>
</feature>
<keyword evidence="1" id="KW-1133">Transmembrane helix</keyword>
<evidence type="ECO:0000259" key="2">
    <source>
        <dbReference type="PROSITE" id="PS50887"/>
    </source>
</evidence>
<feature type="transmembrane region" description="Helical" evidence="1">
    <location>
        <begin position="31"/>
        <end position="56"/>
    </location>
</feature>
<dbReference type="EMBL" id="JACJKS010000005">
    <property type="protein sequence ID" value="MBM6947935.1"/>
    <property type="molecule type" value="Genomic_DNA"/>
</dbReference>
<dbReference type="InterPro" id="IPR043128">
    <property type="entry name" value="Rev_trsase/Diguanyl_cyclase"/>
</dbReference>
<dbReference type="SUPFAM" id="SSF55073">
    <property type="entry name" value="Nucleotide cyclase"/>
    <property type="match status" value="1"/>
</dbReference>
<dbReference type="Pfam" id="PF00990">
    <property type="entry name" value="GGDEF"/>
    <property type="match status" value="1"/>
</dbReference>
<feature type="transmembrane region" description="Helical" evidence="1">
    <location>
        <begin position="62"/>
        <end position="83"/>
    </location>
</feature>